<accession>A0A6N3F9B9</accession>
<dbReference type="Pfam" id="PF14305">
    <property type="entry name" value="ATPgrasp_TupA"/>
    <property type="match status" value="1"/>
</dbReference>
<protein>
    <submittedName>
        <fullName evidence="1">Glycosyl transferase family 8</fullName>
    </submittedName>
</protein>
<organism evidence="1">
    <name type="scientific">Parabacteroides merdae</name>
    <dbReference type="NCBI Taxonomy" id="46503"/>
    <lineage>
        <taxon>Bacteria</taxon>
        <taxon>Pseudomonadati</taxon>
        <taxon>Bacteroidota</taxon>
        <taxon>Bacteroidia</taxon>
        <taxon>Bacteroidales</taxon>
        <taxon>Tannerellaceae</taxon>
        <taxon>Parabacteroides</taxon>
    </lineage>
</organism>
<sequence length="600" mass="69940">MKTKIVYVLASSQEDYFLEQCLISLKFLRKYNPEAYVVLVCDDTTESSLNGNRQDIKLLINELKSIQFERPVNKVERPRLMKVNLRKYVEGDFLYIDCDTIIVNDLSEIDNFTFSIGAVLDGHQPLKSHPMRSYFKKQNQHLNYNFDEVLSYYSGGVMYSKDDESSHDFYAHWYNNYLESLKSGVKLDEPPLAKTNEELGGIICEMNGIWNCQIRFGALYLANAKILHFCSKKNMPVNNLARREFLYKIKERGLDIDEMQWYLENWHRTIPSNLLLSTNIDANFNLSRDYEDARSAYVIVKMQDGIFQPQITTFKELYNHYRNIIIGKFNPMSLAKILFKEKFGYSIENEPINSLNRKLFNLAFFNPVDIWTTLADKLAVRKFVKSKGCADILLTVYKYWDNVGVIDFSSLPNSFVLKCNHDNGSTILVYDKFSVDKSFIEDFYRRKLSLPFGIETAEPHYLGIKPFVFAEELLENDKQFSSGLVSYKFFSVHGKAKFCQVIYDTECYDEQKSQIYETNGWIQCPGYILKNEGRMKIPQPTSLMKMLEVVERLSSEISFCRVDLYEYHGRVYFSEMTLMPAAGRINNFSQELLCLIGKNI</sequence>
<dbReference type="InterPro" id="IPR029044">
    <property type="entry name" value="Nucleotide-diphossugar_trans"/>
</dbReference>
<dbReference type="Gene3D" id="3.90.550.10">
    <property type="entry name" value="Spore Coat Polysaccharide Biosynthesis Protein SpsA, Chain A"/>
    <property type="match status" value="1"/>
</dbReference>
<dbReference type="Pfam" id="PF01501">
    <property type="entry name" value="Glyco_transf_8"/>
    <property type="match status" value="1"/>
</dbReference>
<dbReference type="GO" id="GO:0016757">
    <property type="term" value="F:glycosyltransferase activity"/>
    <property type="evidence" value="ECO:0007669"/>
    <property type="project" value="InterPro"/>
</dbReference>
<dbReference type="EMBL" id="CACRUV010000028">
    <property type="protein sequence ID" value="VYU48658.1"/>
    <property type="molecule type" value="Genomic_DNA"/>
</dbReference>
<dbReference type="AlphaFoldDB" id="A0A6N3F9B9"/>
<dbReference type="SUPFAM" id="SSF53448">
    <property type="entry name" value="Nucleotide-diphospho-sugar transferases"/>
    <property type="match status" value="1"/>
</dbReference>
<keyword evidence="1" id="KW-0808">Transferase</keyword>
<reference evidence="1" key="1">
    <citation type="submission" date="2019-11" db="EMBL/GenBank/DDBJ databases">
        <authorList>
            <person name="Feng L."/>
        </authorList>
    </citation>
    <scope>NUCLEOTIDE SEQUENCE</scope>
    <source>
        <strain evidence="1">PmerdaeLFYP103</strain>
    </source>
</reference>
<proteinExistence type="predicted"/>
<gene>
    <name evidence="1" type="ORF">PMLFYP103_02319</name>
</gene>
<name>A0A6N3F9B9_9BACT</name>
<dbReference type="RefSeq" id="WP_234201933.1">
    <property type="nucleotide sequence ID" value="NZ_CACRUV010000028.1"/>
</dbReference>
<evidence type="ECO:0000313" key="1">
    <source>
        <dbReference type="EMBL" id="VYU48658.1"/>
    </source>
</evidence>
<dbReference type="InterPro" id="IPR002495">
    <property type="entry name" value="Glyco_trans_8"/>
</dbReference>
<dbReference type="InterPro" id="IPR029465">
    <property type="entry name" value="ATPgrasp_TupA"/>
</dbReference>